<evidence type="ECO:0000313" key="1">
    <source>
        <dbReference type="Proteomes" id="UP000887565"/>
    </source>
</evidence>
<dbReference type="WBParaSite" id="nRc.2.0.1.t44027-RA">
    <property type="protein sequence ID" value="nRc.2.0.1.t44027-RA"/>
    <property type="gene ID" value="nRc.2.0.1.g44027"/>
</dbReference>
<dbReference type="Proteomes" id="UP000887565">
    <property type="component" value="Unplaced"/>
</dbReference>
<evidence type="ECO:0000313" key="2">
    <source>
        <dbReference type="WBParaSite" id="nRc.2.0.1.t44027-RA"/>
    </source>
</evidence>
<protein>
    <submittedName>
        <fullName evidence="2">Uncharacterized protein</fullName>
    </submittedName>
</protein>
<reference evidence="2" key="1">
    <citation type="submission" date="2022-11" db="UniProtKB">
        <authorList>
            <consortium name="WormBaseParasite"/>
        </authorList>
    </citation>
    <scope>IDENTIFICATION</scope>
</reference>
<proteinExistence type="predicted"/>
<name>A0A915KYL1_ROMCU</name>
<keyword evidence="1" id="KW-1185">Reference proteome</keyword>
<accession>A0A915KYL1</accession>
<organism evidence="1 2">
    <name type="scientific">Romanomermis culicivorax</name>
    <name type="common">Nematode worm</name>
    <dbReference type="NCBI Taxonomy" id="13658"/>
    <lineage>
        <taxon>Eukaryota</taxon>
        <taxon>Metazoa</taxon>
        <taxon>Ecdysozoa</taxon>
        <taxon>Nematoda</taxon>
        <taxon>Enoplea</taxon>
        <taxon>Dorylaimia</taxon>
        <taxon>Mermithida</taxon>
        <taxon>Mermithoidea</taxon>
        <taxon>Mermithidae</taxon>
        <taxon>Romanomermis</taxon>
    </lineage>
</organism>
<dbReference type="AlphaFoldDB" id="A0A915KYL1"/>
<sequence>MYRVELTDVVTVIAQVNKIGRESPTQLAIMPYTSMMNKPLDPNDFRMQSSMNGHMNLSSAVVVLKNSRATHARVVVADAIRFDAIDVADEVAVIELIVIRAVVVPAPGRRF</sequence>